<protein>
    <submittedName>
        <fullName evidence="2">Uncharacterized protein</fullName>
    </submittedName>
</protein>
<name>A0A117QVS8_9ACTN</name>
<evidence type="ECO:0000256" key="1">
    <source>
        <dbReference type="SAM" id="MobiDB-lite"/>
    </source>
</evidence>
<organism evidence="2 3">
    <name type="scientific">Streptomyces canus</name>
    <dbReference type="NCBI Taxonomy" id="58343"/>
    <lineage>
        <taxon>Bacteria</taxon>
        <taxon>Bacillati</taxon>
        <taxon>Actinomycetota</taxon>
        <taxon>Actinomycetes</taxon>
        <taxon>Kitasatosporales</taxon>
        <taxon>Streptomycetaceae</taxon>
        <taxon>Streptomyces</taxon>
        <taxon>Streptomyces aurantiacus group</taxon>
    </lineage>
</organism>
<reference evidence="2 3" key="1">
    <citation type="submission" date="2015-10" db="EMBL/GenBank/DDBJ databases">
        <title>Draft genome sequence of Streptomyces canus DSM 40017, type strain for the species Streptomyces canus.</title>
        <authorList>
            <person name="Ruckert C."/>
            <person name="Winkler A."/>
            <person name="Kalinowski J."/>
            <person name="Kampfer P."/>
            <person name="Glaeser S."/>
        </authorList>
    </citation>
    <scope>NUCLEOTIDE SEQUENCE [LARGE SCALE GENOMIC DNA]</scope>
    <source>
        <strain evidence="2 3">DSM 40017</strain>
    </source>
</reference>
<comment type="caution">
    <text evidence="2">The sequence shown here is derived from an EMBL/GenBank/DDBJ whole genome shotgun (WGS) entry which is preliminary data.</text>
</comment>
<feature type="region of interest" description="Disordered" evidence="1">
    <location>
        <begin position="51"/>
        <end position="75"/>
    </location>
</feature>
<dbReference type="STRING" id="58343.AQJ46_50490"/>
<dbReference type="RefSeq" id="WP_059212114.1">
    <property type="nucleotide sequence ID" value="NZ_KQ948694.1"/>
</dbReference>
<proteinExistence type="predicted"/>
<evidence type="ECO:0000313" key="2">
    <source>
        <dbReference type="EMBL" id="KUN53277.1"/>
    </source>
</evidence>
<dbReference type="AlphaFoldDB" id="A0A117QVS8"/>
<accession>A0A117QVS8</accession>
<evidence type="ECO:0000313" key="3">
    <source>
        <dbReference type="Proteomes" id="UP000053669"/>
    </source>
</evidence>
<dbReference type="EMBL" id="LMWU01000087">
    <property type="protein sequence ID" value="KUN53277.1"/>
    <property type="molecule type" value="Genomic_DNA"/>
</dbReference>
<feature type="compositionally biased region" description="Polar residues" evidence="1">
    <location>
        <begin position="65"/>
        <end position="75"/>
    </location>
</feature>
<gene>
    <name evidence="2" type="ORF">AQJ46_50490</name>
</gene>
<dbReference type="Proteomes" id="UP000053669">
    <property type="component" value="Unassembled WGS sequence"/>
</dbReference>
<sequence>MSDGLEFVSGPARQVGATFLADEARGAGASMADRTAWRICRDNRWWSVFGKKRGQGPQAGPPVRSLQQVGVVSTS</sequence>